<sequence>MNGKFALLQSYLDDDVSSANNFECSVYYLHPLFQNKPIPCYGSRDSLCSELSRSVVRNGFILDEEGFDGMPFSNHGGVSIALQMNESFFTVSWACDIDSNPLLVAAGSTGIIRVINCATEKIYKDFHTSDIYRFLSCGMDNTVRIWSMKEFWEYVEKSYSWTDATSKFPTKFVQFPVLCAEIHSNYVDCTKWLGDFVLSKSVENEILLWESITKEENPGEGHIDVLQKYPVPECNIWFMKFSCDFHHNQLAIGNRDGKVYVWKVQTSPPVLIARLNNPQVKSAIRQTAVSFDGSTILACTEDGNIWRWDEVDHPTAPVPSKKQK</sequence>
<dbReference type="GO" id="GO:0009908">
    <property type="term" value="P:flower development"/>
    <property type="evidence" value="ECO:0007669"/>
    <property type="project" value="EnsemblPlants"/>
</dbReference>
<dbReference type="Gene3D" id="2.130.10.10">
    <property type="entry name" value="YVTN repeat-like/Quinoprotein amine dehydrogenase"/>
    <property type="match status" value="2"/>
</dbReference>
<evidence type="ECO:0000313" key="6">
    <source>
        <dbReference type="EMBL" id="EEC82869.1"/>
    </source>
</evidence>
<dbReference type="InterPro" id="IPR015943">
    <property type="entry name" value="WD40/YVTN_repeat-like_dom_sf"/>
</dbReference>
<dbReference type="InterPro" id="IPR036322">
    <property type="entry name" value="WD40_repeat_dom_sf"/>
</dbReference>
<evidence type="ECO:0000256" key="4">
    <source>
        <dbReference type="ARBA" id="ARBA00023015"/>
    </source>
</evidence>
<protein>
    <submittedName>
        <fullName evidence="6">Uncharacterized protein</fullName>
    </submittedName>
</protein>
<keyword evidence="4" id="KW-0805">Transcription regulation</keyword>
<dbReference type="GO" id="GO:0009793">
    <property type="term" value="P:embryo development ending in seed dormancy"/>
    <property type="evidence" value="ECO:0007669"/>
    <property type="project" value="EnsemblPlants"/>
</dbReference>
<keyword evidence="7" id="KW-1185">Reference proteome</keyword>
<dbReference type="GO" id="GO:0009960">
    <property type="term" value="P:endosperm development"/>
    <property type="evidence" value="ECO:0007669"/>
    <property type="project" value="EnsemblPlants"/>
</dbReference>
<evidence type="ECO:0000256" key="5">
    <source>
        <dbReference type="ARBA" id="ARBA00023163"/>
    </source>
</evidence>
<dbReference type="EMBL" id="CM000133">
    <property type="protein sequence ID" value="EEC82869.1"/>
    <property type="molecule type" value="Genomic_DNA"/>
</dbReference>
<dbReference type="InterPro" id="IPR001680">
    <property type="entry name" value="WD40_rpt"/>
</dbReference>
<dbReference type="GO" id="GO:0031507">
    <property type="term" value="P:heterochromatin formation"/>
    <property type="evidence" value="ECO:0007669"/>
    <property type="project" value="EnsemblPlants"/>
</dbReference>
<proteinExistence type="inferred from homology"/>
<dbReference type="GO" id="GO:0031519">
    <property type="term" value="C:PcG protein complex"/>
    <property type="evidence" value="ECO:0007669"/>
    <property type="project" value="EnsemblPlants"/>
</dbReference>
<organism evidence="6 7">
    <name type="scientific">Oryza sativa subsp. indica</name>
    <name type="common">Rice</name>
    <dbReference type="NCBI Taxonomy" id="39946"/>
    <lineage>
        <taxon>Eukaryota</taxon>
        <taxon>Viridiplantae</taxon>
        <taxon>Streptophyta</taxon>
        <taxon>Embryophyta</taxon>
        <taxon>Tracheophyta</taxon>
        <taxon>Spermatophyta</taxon>
        <taxon>Magnoliopsida</taxon>
        <taxon>Liliopsida</taxon>
        <taxon>Poales</taxon>
        <taxon>Poaceae</taxon>
        <taxon>BOP clade</taxon>
        <taxon>Oryzoideae</taxon>
        <taxon>Oryzeae</taxon>
        <taxon>Oryzinae</taxon>
        <taxon>Oryza</taxon>
        <taxon>Oryza sativa</taxon>
    </lineage>
</organism>
<dbReference type="InterPro" id="IPR051243">
    <property type="entry name" value="PcG_WD-repeat"/>
</dbReference>
<dbReference type="OMA" id="SANNFEC"/>
<evidence type="ECO:0000256" key="1">
    <source>
        <dbReference type="ARBA" id="ARBA00008075"/>
    </source>
</evidence>
<keyword evidence="3" id="KW-0677">Repeat</keyword>
<dbReference type="HOGENOM" id="CLU_858907_0_0_1"/>
<evidence type="ECO:0000256" key="3">
    <source>
        <dbReference type="ARBA" id="ARBA00022737"/>
    </source>
</evidence>
<evidence type="ECO:0000256" key="2">
    <source>
        <dbReference type="ARBA" id="ARBA00022574"/>
    </source>
</evidence>
<dbReference type="Pfam" id="PF00400">
    <property type="entry name" value="WD40"/>
    <property type="match status" value="2"/>
</dbReference>
<dbReference type="Gramene" id="BGIOSGA027956-TA">
    <property type="protein sequence ID" value="BGIOSGA027956-PA"/>
    <property type="gene ID" value="BGIOSGA027956"/>
</dbReference>
<dbReference type="STRING" id="39946.B8BAL5"/>
<evidence type="ECO:0000313" key="7">
    <source>
        <dbReference type="Proteomes" id="UP000007015"/>
    </source>
</evidence>
<dbReference type="AlphaFoldDB" id="B8BAL5"/>
<dbReference type="SMART" id="SM00320">
    <property type="entry name" value="WD40"/>
    <property type="match status" value="4"/>
</dbReference>
<reference evidence="6 7" key="1">
    <citation type="journal article" date="2005" name="PLoS Biol.">
        <title>The genomes of Oryza sativa: a history of duplications.</title>
        <authorList>
            <person name="Yu J."/>
            <person name="Wang J."/>
            <person name="Lin W."/>
            <person name="Li S."/>
            <person name="Li H."/>
            <person name="Zhou J."/>
            <person name="Ni P."/>
            <person name="Dong W."/>
            <person name="Hu S."/>
            <person name="Zeng C."/>
            <person name="Zhang J."/>
            <person name="Zhang Y."/>
            <person name="Li R."/>
            <person name="Xu Z."/>
            <person name="Li S."/>
            <person name="Li X."/>
            <person name="Zheng H."/>
            <person name="Cong L."/>
            <person name="Lin L."/>
            <person name="Yin J."/>
            <person name="Geng J."/>
            <person name="Li G."/>
            <person name="Shi J."/>
            <person name="Liu J."/>
            <person name="Lv H."/>
            <person name="Li J."/>
            <person name="Wang J."/>
            <person name="Deng Y."/>
            <person name="Ran L."/>
            <person name="Shi X."/>
            <person name="Wang X."/>
            <person name="Wu Q."/>
            <person name="Li C."/>
            <person name="Ren X."/>
            <person name="Wang J."/>
            <person name="Wang X."/>
            <person name="Li D."/>
            <person name="Liu D."/>
            <person name="Zhang X."/>
            <person name="Ji Z."/>
            <person name="Zhao W."/>
            <person name="Sun Y."/>
            <person name="Zhang Z."/>
            <person name="Bao J."/>
            <person name="Han Y."/>
            <person name="Dong L."/>
            <person name="Ji J."/>
            <person name="Chen P."/>
            <person name="Wu S."/>
            <person name="Liu J."/>
            <person name="Xiao Y."/>
            <person name="Bu D."/>
            <person name="Tan J."/>
            <person name="Yang L."/>
            <person name="Ye C."/>
            <person name="Zhang J."/>
            <person name="Xu J."/>
            <person name="Zhou Y."/>
            <person name="Yu Y."/>
            <person name="Zhang B."/>
            <person name="Zhuang S."/>
            <person name="Wei H."/>
            <person name="Liu B."/>
            <person name="Lei M."/>
            <person name="Yu H."/>
            <person name="Li Y."/>
            <person name="Xu H."/>
            <person name="Wei S."/>
            <person name="He X."/>
            <person name="Fang L."/>
            <person name="Zhang Z."/>
            <person name="Zhang Y."/>
            <person name="Huang X."/>
            <person name="Su Z."/>
            <person name="Tong W."/>
            <person name="Li J."/>
            <person name="Tong Z."/>
            <person name="Li S."/>
            <person name="Ye J."/>
            <person name="Wang L."/>
            <person name="Fang L."/>
            <person name="Lei T."/>
            <person name="Chen C."/>
            <person name="Chen H."/>
            <person name="Xu Z."/>
            <person name="Li H."/>
            <person name="Huang H."/>
            <person name="Zhang F."/>
            <person name="Xu H."/>
            <person name="Li N."/>
            <person name="Zhao C."/>
            <person name="Li S."/>
            <person name="Dong L."/>
            <person name="Huang Y."/>
            <person name="Li L."/>
            <person name="Xi Y."/>
            <person name="Qi Q."/>
            <person name="Li W."/>
            <person name="Zhang B."/>
            <person name="Hu W."/>
            <person name="Zhang Y."/>
            <person name="Tian X."/>
            <person name="Jiao Y."/>
            <person name="Liang X."/>
            <person name="Jin J."/>
            <person name="Gao L."/>
            <person name="Zheng W."/>
            <person name="Hao B."/>
            <person name="Liu S."/>
            <person name="Wang W."/>
            <person name="Yuan L."/>
            <person name="Cao M."/>
            <person name="McDermott J."/>
            <person name="Samudrala R."/>
            <person name="Wang J."/>
            <person name="Wong G.K."/>
            <person name="Yang H."/>
        </authorList>
    </citation>
    <scope>NUCLEOTIDE SEQUENCE [LARGE SCALE GENOMIC DNA]</scope>
    <source>
        <strain evidence="7">cv. 93-11</strain>
    </source>
</reference>
<comment type="similarity">
    <text evidence="1">Belongs to the WD repeat ESC family.</text>
</comment>
<accession>B8BAL5</accession>
<keyword evidence="2" id="KW-0853">WD repeat</keyword>
<gene>
    <name evidence="6" type="ORF">OsI_27742</name>
</gene>
<name>B8BAL5_ORYSI</name>
<dbReference type="Proteomes" id="UP000007015">
    <property type="component" value="Chromosome 8"/>
</dbReference>
<dbReference type="PANTHER" id="PTHR10253">
    <property type="entry name" value="POLYCOMB PROTEIN"/>
    <property type="match status" value="1"/>
</dbReference>
<keyword evidence="5" id="KW-0804">Transcription</keyword>
<dbReference type="SUPFAM" id="SSF50978">
    <property type="entry name" value="WD40 repeat-like"/>
    <property type="match status" value="1"/>
</dbReference>